<reference evidence="1 2" key="1">
    <citation type="submission" date="2022-08" db="EMBL/GenBank/DDBJ databases">
        <title>Paenibacillus endoradicis sp. nov., Paenibacillus radicibacter sp. nov and Paenibacillus pararadicis sp. nov., three cold-adapted plant growth-promoting bacteria isolated from root of Larix gmelinii in Great Khingan.</title>
        <authorList>
            <person name="Xue H."/>
        </authorList>
    </citation>
    <scope>NUCLEOTIDE SEQUENCE [LARGE SCALE GENOMIC DNA]</scope>
    <source>
        <strain evidence="1 2">N5-1-1-5</strain>
    </source>
</reference>
<name>A0ABT1YBH5_9BACL</name>
<dbReference type="Pfam" id="PF15586">
    <property type="entry name" value="Imm8"/>
    <property type="match status" value="1"/>
</dbReference>
<dbReference type="Proteomes" id="UP001300012">
    <property type="component" value="Unassembled WGS sequence"/>
</dbReference>
<proteinExistence type="predicted"/>
<evidence type="ECO:0000313" key="1">
    <source>
        <dbReference type="EMBL" id="MCR8630542.1"/>
    </source>
</evidence>
<protein>
    <submittedName>
        <fullName evidence="1">Immunity 8 family protein</fullName>
    </submittedName>
</protein>
<dbReference type="EMBL" id="JANQBD010000003">
    <property type="protein sequence ID" value="MCR8630542.1"/>
    <property type="molecule type" value="Genomic_DNA"/>
</dbReference>
<organism evidence="1 2">
    <name type="scientific">Paenibacillus radicis</name>
    <name type="common">ex Xue et al. 2023</name>
    <dbReference type="NCBI Taxonomy" id="2972489"/>
    <lineage>
        <taxon>Bacteria</taxon>
        <taxon>Bacillati</taxon>
        <taxon>Bacillota</taxon>
        <taxon>Bacilli</taxon>
        <taxon>Bacillales</taxon>
        <taxon>Paenibacillaceae</taxon>
        <taxon>Paenibacillus</taxon>
    </lineage>
</organism>
<gene>
    <name evidence="1" type="ORF">NV381_04915</name>
</gene>
<accession>A0ABT1YBH5</accession>
<dbReference type="InterPro" id="IPR028964">
    <property type="entry name" value="Imm8"/>
</dbReference>
<evidence type="ECO:0000313" key="2">
    <source>
        <dbReference type="Proteomes" id="UP001300012"/>
    </source>
</evidence>
<sequence>MIKPVLKYLDIVQIKDGSKGFLARGAAYIGEEEADGVEYFYFRVMTTDRLHSMLDEEHIIDGRATFIVHTFDQTTIEERINVVLRDSIRPTWGEVALAINRYLSWEYDSIKYETIEEALARINKVD</sequence>
<dbReference type="RefSeq" id="WP_258212163.1">
    <property type="nucleotide sequence ID" value="NZ_JANQBD010000003.1"/>
</dbReference>
<comment type="caution">
    <text evidence="1">The sequence shown here is derived from an EMBL/GenBank/DDBJ whole genome shotgun (WGS) entry which is preliminary data.</text>
</comment>
<keyword evidence="2" id="KW-1185">Reference proteome</keyword>